<proteinExistence type="predicted"/>
<dbReference type="EMBL" id="BCNO01000001">
    <property type="protein sequence ID" value="GAQ93954.1"/>
    <property type="molecule type" value="Genomic_DNA"/>
</dbReference>
<accession>A0A0U9HP36</accession>
<dbReference type="AlphaFoldDB" id="A0A0U9HP36"/>
<dbReference type="SUPFAM" id="SSF54001">
    <property type="entry name" value="Cysteine proteinases"/>
    <property type="match status" value="1"/>
</dbReference>
<dbReference type="Pfam" id="PF07313">
    <property type="entry name" value="AmiA-like"/>
    <property type="match status" value="1"/>
</dbReference>
<dbReference type="STRING" id="86166.TAGGR_1119"/>
<name>A0A0U9HP36_9BACT</name>
<comment type="caution">
    <text evidence="1">The sequence shown here is derived from an EMBL/GenBank/DDBJ whole genome shotgun (WGS) entry which is preliminary data.</text>
</comment>
<dbReference type="Proteomes" id="UP000054976">
    <property type="component" value="Unassembled WGS sequence"/>
</dbReference>
<evidence type="ECO:0008006" key="3">
    <source>
        <dbReference type="Google" id="ProtNLM"/>
    </source>
</evidence>
<keyword evidence="2" id="KW-1185">Reference proteome</keyword>
<dbReference type="Gene3D" id="1.10.3670.10">
    <property type="entry name" value="Putative xylanase like domain"/>
    <property type="match status" value="1"/>
</dbReference>
<dbReference type="OrthoDB" id="9796191at2"/>
<dbReference type="InterPro" id="IPR038765">
    <property type="entry name" value="Papain-like_cys_pep_sf"/>
</dbReference>
<dbReference type="InterPro" id="IPR010846">
    <property type="entry name" value="AmiA-like"/>
</dbReference>
<reference evidence="2" key="1">
    <citation type="submission" date="2016-01" db="EMBL/GenBank/DDBJ databases">
        <title>Draft genome sequence of Thermodesulfovibrio aggregans strain TGE-P1.</title>
        <authorList>
            <person name="Sekiguchi Y."/>
            <person name="Ohashi A."/>
            <person name="Matsuura N."/>
            <person name="Tourlousse M.D."/>
        </authorList>
    </citation>
    <scope>NUCLEOTIDE SEQUENCE [LARGE SCALE GENOMIC DNA]</scope>
    <source>
        <strain evidence="2">TGE-P1</strain>
    </source>
</reference>
<protein>
    <recommendedName>
        <fullName evidence="3">DUF1460 domain-containing protein</fullName>
    </recommendedName>
</protein>
<sequence length="223" mass="25897">MIFKTGKIDIDKLLDKVKTLSTERKIVKISQHFLGIPYKKNSLIGSFIQQEQLVIDFEGVDCMTFIEYVEAMRMSDSYSSFVENLRYVRYFDGIVDFKKRRHFFTDWNELKTVKNVTEALNEQFLTVVKELNFIEGIEPKHRVINYIPAEAIGKITSKLKTGDYCGFYTSKEGLDVTHVGIIILDGDTLKLRHASSKKGYVVDEDFLQYSKQKEGIIIFRAEY</sequence>
<dbReference type="Gene3D" id="2.30.260.10">
    <property type="entry name" value="putative xylanase like domain"/>
    <property type="match status" value="1"/>
</dbReference>
<gene>
    <name evidence="1" type="ORF">TAGGR_1119</name>
</gene>
<evidence type="ECO:0000313" key="2">
    <source>
        <dbReference type="Proteomes" id="UP000054976"/>
    </source>
</evidence>
<evidence type="ECO:0000313" key="1">
    <source>
        <dbReference type="EMBL" id="GAQ93954.1"/>
    </source>
</evidence>
<organism evidence="1 2">
    <name type="scientific">Thermodesulfovibrio aggregans</name>
    <dbReference type="NCBI Taxonomy" id="86166"/>
    <lineage>
        <taxon>Bacteria</taxon>
        <taxon>Pseudomonadati</taxon>
        <taxon>Nitrospirota</taxon>
        <taxon>Thermodesulfovibrionia</taxon>
        <taxon>Thermodesulfovibrionales</taxon>
        <taxon>Thermodesulfovibrionaceae</taxon>
        <taxon>Thermodesulfovibrio</taxon>
    </lineage>
</organism>
<dbReference type="RefSeq" id="WP_059175441.1">
    <property type="nucleotide sequence ID" value="NZ_BCNO01000001.1"/>
</dbReference>